<feature type="region of interest" description="Disordered" evidence="2">
    <location>
        <begin position="1"/>
        <end position="24"/>
    </location>
</feature>
<evidence type="ECO:0000313" key="3">
    <source>
        <dbReference type="Proteomes" id="UP000694925"/>
    </source>
</evidence>
<keyword evidence="3" id="KW-1185">Reference proteome</keyword>
<keyword evidence="1" id="KW-0175">Coiled coil</keyword>
<evidence type="ECO:0000313" key="4">
    <source>
        <dbReference type="RefSeq" id="XP_017877876.1"/>
    </source>
</evidence>
<evidence type="ECO:0000256" key="2">
    <source>
        <dbReference type="SAM" id="MobiDB-lite"/>
    </source>
</evidence>
<dbReference type="Proteomes" id="UP000694925">
    <property type="component" value="Unplaced"/>
</dbReference>
<accession>A0AAJ7IVA6</accession>
<gene>
    <name evidence="4" type="primary">LOC108623693</name>
</gene>
<proteinExistence type="predicted"/>
<name>A0AAJ7IVA6_9HYME</name>
<dbReference type="RefSeq" id="XP_017877876.1">
    <property type="nucleotide sequence ID" value="XM_018022387.2"/>
</dbReference>
<protein>
    <submittedName>
        <fullName evidence="4">WEB family protein At5g16730, chloroplastic</fullName>
    </submittedName>
</protein>
<reference evidence="4" key="1">
    <citation type="submission" date="2025-08" db="UniProtKB">
        <authorList>
            <consortium name="RefSeq"/>
        </authorList>
    </citation>
    <scope>IDENTIFICATION</scope>
    <source>
        <tissue evidence="4">Whole body</tissue>
    </source>
</reference>
<organism evidence="3 4">
    <name type="scientific">Ceratina calcarata</name>
    <dbReference type="NCBI Taxonomy" id="156304"/>
    <lineage>
        <taxon>Eukaryota</taxon>
        <taxon>Metazoa</taxon>
        <taxon>Ecdysozoa</taxon>
        <taxon>Arthropoda</taxon>
        <taxon>Hexapoda</taxon>
        <taxon>Insecta</taxon>
        <taxon>Pterygota</taxon>
        <taxon>Neoptera</taxon>
        <taxon>Endopterygota</taxon>
        <taxon>Hymenoptera</taxon>
        <taxon>Apocrita</taxon>
        <taxon>Aculeata</taxon>
        <taxon>Apoidea</taxon>
        <taxon>Anthophila</taxon>
        <taxon>Apidae</taxon>
        <taxon>Ceratina</taxon>
        <taxon>Zadontomerus</taxon>
    </lineage>
</organism>
<evidence type="ECO:0000256" key="1">
    <source>
        <dbReference type="SAM" id="Coils"/>
    </source>
</evidence>
<sequence length="476" mass="54362">MPETAITPKSSSSLSASTSSREDTNQFFNEKKLSRCIQRKFLTYSQLAVKCHRPGRRQYRPPRTSFKLTGLYHTTINRSPAINTATSCPDNSPCPILRMIGAPCKKSLSMIDLTPLAMENENGDVRSDSSSTGERGIEEHEKVKEDLGVSVGIKKWIDGFAAFAEPEESSRFFQRPDKAASVICRVLMLNAWRRRRDEVQYLHGTIYDLNQQIEHLYLQIIVLRRLLDTENNRISKLTAEAHRAKIQFDEAVKGNNTLKSEKEKMQEEMKRLTELAEERLVAAENLRNELLSAENQLHGLDEQMSKEREKLLKLREDKRILLEKVTASEALATERGARADKAESIVEELQLKLANQIALVESSQEQIERYSKELRIKEEEKNKLMERLKSTENTGRILNLRAVSLEAQLIDRNMTLQRIEAAFNSQLSELNELKDRLIRQSQEVGWSSRMLQIAGTVVRAPRALLRTLLSGPMLTS</sequence>
<feature type="region of interest" description="Disordered" evidence="2">
    <location>
        <begin position="120"/>
        <end position="139"/>
    </location>
</feature>
<feature type="coiled-coil region" evidence="1">
    <location>
        <begin position="227"/>
        <end position="436"/>
    </location>
</feature>
<dbReference type="GeneID" id="108623693"/>
<dbReference type="AlphaFoldDB" id="A0AAJ7IVA6"/>
<dbReference type="KEGG" id="ccal:108623693"/>
<feature type="compositionally biased region" description="Low complexity" evidence="2">
    <location>
        <begin position="10"/>
        <end position="19"/>
    </location>
</feature>